<dbReference type="RefSeq" id="WP_089397421.1">
    <property type="nucleotide sequence ID" value="NZ_FZOT01000001.1"/>
</dbReference>
<gene>
    <name evidence="1" type="ORF">SAMN06265795_101185</name>
</gene>
<dbReference type="InterPro" id="IPR036291">
    <property type="entry name" value="NAD(P)-bd_dom_sf"/>
</dbReference>
<dbReference type="PIRSF" id="PIRSF001439">
    <property type="entry name" value="CryM"/>
    <property type="match status" value="1"/>
</dbReference>
<dbReference type="EMBL" id="FZOT01000001">
    <property type="protein sequence ID" value="SNS13510.1"/>
    <property type="molecule type" value="Genomic_DNA"/>
</dbReference>
<dbReference type="PANTHER" id="PTHR13812">
    <property type="entry name" value="KETIMINE REDUCTASE MU-CRYSTALLIN"/>
    <property type="match status" value="1"/>
</dbReference>
<evidence type="ECO:0000313" key="2">
    <source>
        <dbReference type="Proteomes" id="UP000198284"/>
    </source>
</evidence>
<dbReference type="Gene3D" id="3.40.50.720">
    <property type="entry name" value="NAD(P)-binding Rossmann-like Domain"/>
    <property type="match status" value="1"/>
</dbReference>
<sequence length="309" mass="32522">MSVFTADQTRRLLPFSRLPGHIARICAAARDQAIQAPERATLKLGSDALFLAMPAADARLAIAKLICVHPANPALGLATIQGDVTVFDAASGRRLAILDGPAVTERRTAAVSLHAADRLRPGPVDSLLVVGAGPQARAHVQAFCETRAVGRLAIVARRAASAQAMLDSLEEPLPSEVRVIEAADAAALAAAAEEADVIVTATTATAPVLPERVRDDALLIAVGAFRPHMVEIPPALVRHSQWVVDNLEGARHEAGDLLQAGIAWDAVASLRDESLVWQRGRPLLFKSVGYAGWDLAAAHLAVDELGLLP</sequence>
<proteinExistence type="predicted"/>
<dbReference type="GO" id="GO:0005737">
    <property type="term" value="C:cytoplasm"/>
    <property type="evidence" value="ECO:0007669"/>
    <property type="project" value="TreeGrafter"/>
</dbReference>
<dbReference type="InterPro" id="IPR003462">
    <property type="entry name" value="ODC_Mu_crystall"/>
</dbReference>
<dbReference type="Gene3D" id="3.30.1780.10">
    <property type="entry name" value="ornithine cyclodeaminase, domain 1"/>
    <property type="match status" value="1"/>
</dbReference>
<dbReference type="Pfam" id="PF02423">
    <property type="entry name" value="OCD_Mu_crystall"/>
    <property type="match status" value="1"/>
</dbReference>
<dbReference type="OrthoDB" id="5293744at2"/>
<reference evidence="1 2" key="1">
    <citation type="submission" date="2017-06" db="EMBL/GenBank/DDBJ databases">
        <authorList>
            <person name="Kim H.J."/>
            <person name="Triplett B.A."/>
        </authorList>
    </citation>
    <scope>NUCLEOTIDE SEQUENCE [LARGE SCALE GENOMIC DNA]</scope>
    <source>
        <strain evidence="1 2">U15</strain>
    </source>
</reference>
<protein>
    <submittedName>
        <fullName evidence="1">Ornithine cyclodeaminase/1-piperideine-2-carboxylate/1-pyrroline-2-carboxylate reductase [NAD(P)H]</fullName>
    </submittedName>
</protein>
<dbReference type="AlphaFoldDB" id="A0A239C058"/>
<dbReference type="PANTHER" id="PTHR13812:SF19">
    <property type="entry name" value="KETIMINE REDUCTASE MU-CRYSTALLIN"/>
    <property type="match status" value="1"/>
</dbReference>
<dbReference type="NCBIfam" id="NF005603">
    <property type="entry name" value="PRK07340.1"/>
    <property type="match status" value="1"/>
</dbReference>
<dbReference type="InterPro" id="IPR023401">
    <property type="entry name" value="ODC_N"/>
</dbReference>
<name>A0A239C058_9BURK</name>
<dbReference type="SUPFAM" id="SSF51735">
    <property type="entry name" value="NAD(P)-binding Rossmann-fold domains"/>
    <property type="match status" value="1"/>
</dbReference>
<evidence type="ECO:0000313" key="1">
    <source>
        <dbReference type="EMBL" id="SNS13510.1"/>
    </source>
</evidence>
<accession>A0A239C058</accession>
<keyword evidence="2" id="KW-1185">Reference proteome</keyword>
<dbReference type="Proteomes" id="UP000198284">
    <property type="component" value="Unassembled WGS sequence"/>
</dbReference>
<organism evidence="1 2">
    <name type="scientific">Noviherbaspirillum humi</name>
    <dbReference type="NCBI Taxonomy" id="1688639"/>
    <lineage>
        <taxon>Bacteria</taxon>
        <taxon>Pseudomonadati</taxon>
        <taxon>Pseudomonadota</taxon>
        <taxon>Betaproteobacteria</taxon>
        <taxon>Burkholderiales</taxon>
        <taxon>Oxalobacteraceae</taxon>
        <taxon>Noviherbaspirillum</taxon>
    </lineage>
</organism>